<dbReference type="InterPro" id="IPR009125">
    <property type="entry name" value="ATPMK"/>
</dbReference>
<dbReference type="Ensembl" id="ENSCSRT00000006575.1">
    <property type="protein sequence ID" value="ENSCSRP00000006372.1"/>
    <property type="gene ID" value="ENSCSRG00000004774.1"/>
</dbReference>
<keyword evidence="1" id="KW-0472">Membrane</keyword>
<keyword evidence="1" id="KW-1133">Transmembrane helix</keyword>
<accession>A0A8C3XKN1</accession>
<sequence length="65" mass="7639">ILRRDLGNGHLPPVQTCQTKKQKFFTNFLCRDLRNYVLLTYASIAMIILYFKLRPKRQAPAVTEK</sequence>
<dbReference type="Pfam" id="PF14960">
    <property type="entry name" value="ATP_synth_reg"/>
    <property type="match status" value="1"/>
</dbReference>
<keyword evidence="3" id="KW-1185">Reference proteome</keyword>
<dbReference type="Proteomes" id="UP000694403">
    <property type="component" value="Unplaced"/>
</dbReference>
<evidence type="ECO:0008006" key="4">
    <source>
        <dbReference type="Google" id="ProtNLM"/>
    </source>
</evidence>
<name>A0A8C3XKN1_CHESE</name>
<feature type="transmembrane region" description="Helical" evidence="1">
    <location>
        <begin position="33"/>
        <end position="51"/>
    </location>
</feature>
<reference evidence="2" key="2">
    <citation type="submission" date="2025-09" db="UniProtKB">
        <authorList>
            <consortium name="Ensembl"/>
        </authorList>
    </citation>
    <scope>IDENTIFICATION</scope>
</reference>
<reference evidence="2" key="1">
    <citation type="submission" date="2025-08" db="UniProtKB">
        <authorList>
            <consortium name="Ensembl"/>
        </authorList>
    </citation>
    <scope>IDENTIFICATION</scope>
</reference>
<proteinExistence type="predicted"/>
<organism evidence="2 3">
    <name type="scientific">Chelydra serpentina</name>
    <name type="common">Snapping turtle</name>
    <name type="synonym">Testudo serpentina</name>
    <dbReference type="NCBI Taxonomy" id="8475"/>
    <lineage>
        <taxon>Eukaryota</taxon>
        <taxon>Metazoa</taxon>
        <taxon>Chordata</taxon>
        <taxon>Craniata</taxon>
        <taxon>Vertebrata</taxon>
        <taxon>Euteleostomi</taxon>
        <taxon>Archelosauria</taxon>
        <taxon>Testudinata</taxon>
        <taxon>Testudines</taxon>
        <taxon>Cryptodira</taxon>
        <taxon>Durocryptodira</taxon>
        <taxon>Americhelydia</taxon>
        <taxon>Chelydroidea</taxon>
        <taxon>Chelydridae</taxon>
        <taxon>Chelydra</taxon>
    </lineage>
</organism>
<keyword evidence="1" id="KW-0812">Transmembrane</keyword>
<evidence type="ECO:0000313" key="3">
    <source>
        <dbReference type="Proteomes" id="UP000694403"/>
    </source>
</evidence>
<dbReference type="AlphaFoldDB" id="A0A8C3XKN1"/>
<evidence type="ECO:0000313" key="2">
    <source>
        <dbReference type="Ensembl" id="ENSCSRP00000006372.1"/>
    </source>
</evidence>
<evidence type="ECO:0000256" key="1">
    <source>
        <dbReference type="SAM" id="Phobius"/>
    </source>
</evidence>
<protein>
    <recommendedName>
        <fullName evidence="4">ATP synthase membrane subunit DAPIT</fullName>
    </recommendedName>
</protein>